<sequence length="128" mass="15251">MSSLDLRKEFDRKLRRSLTVCPETMGQKSPQVRQCRRVLTHKGKLQRLPVVREVEEFDDSFPTEEDYEVTFDRLDEHNRGWISISKLMEFLIQLDGNNEIDYDEFRDAMFCIVAALKEDQEKYSIPPY</sequence>
<dbReference type="EMBL" id="BDIP01002976">
    <property type="protein sequence ID" value="GIQ87107.1"/>
    <property type="molecule type" value="Genomic_DNA"/>
</dbReference>
<evidence type="ECO:0008006" key="3">
    <source>
        <dbReference type="Google" id="ProtNLM"/>
    </source>
</evidence>
<name>A0A9K3D1Q2_9EUKA</name>
<dbReference type="SUPFAM" id="SSF47473">
    <property type="entry name" value="EF-hand"/>
    <property type="match status" value="1"/>
</dbReference>
<dbReference type="AlphaFoldDB" id="A0A9K3D1Q2"/>
<comment type="caution">
    <text evidence="1">The sequence shown here is derived from an EMBL/GenBank/DDBJ whole genome shotgun (WGS) entry which is preliminary data.</text>
</comment>
<reference evidence="1 2" key="1">
    <citation type="journal article" date="2018" name="PLoS ONE">
        <title>The draft genome of Kipferlia bialata reveals reductive genome evolution in fornicate parasites.</title>
        <authorList>
            <person name="Tanifuji G."/>
            <person name="Takabayashi S."/>
            <person name="Kume K."/>
            <person name="Takagi M."/>
            <person name="Nakayama T."/>
            <person name="Kamikawa R."/>
            <person name="Inagaki Y."/>
            <person name="Hashimoto T."/>
        </authorList>
    </citation>
    <scope>NUCLEOTIDE SEQUENCE [LARGE SCALE GENOMIC DNA]</scope>
    <source>
        <strain evidence="1">NY0173</strain>
    </source>
</reference>
<organism evidence="1 2">
    <name type="scientific">Kipferlia bialata</name>
    <dbReference type="NCBI Taxonomy" id="797122"/>
    <lineage>
        <taxon>Eukaryota</taxon>
        <taxon>Metamonada</taxon>
        <taxon>Carpediemonas-like organisms</taxon>
        <taxon>Kipferlia</taxon>
    </lineage>
</organism>
<dbReference type="Proteomes" id="UP000265618">
    <property type="component" value="Unassembled WGS sequence"/>
</dbReference>
<evidence type="ECO:0000313" key="1">
    <source>
        <dbReference type="EMBL" id="GIQ87107.1"/>
    </source>
</evidence>
<evidence type="ECO:0000313" key="2">
    <source>
        <dbReference type="Proteomes" id="UP000265618"/>
    </source>
</evidence>
<gene>
    <name evidence="1" type="ORF">KIPB_009080</name>
</gene>
<keyword evidence="2" id="KW-1185">Reference proteome</keyword>
<dbReference type="InterPro" id="IPR011992">
    <property type="entry name" value="EF-hand-dom_pair"/>
</dbReference>
<proteinExistence type="predicted"/>
<dbReference type="Gene3D" id="1.10.238.10">
    <property type="entry name" value="EF-hand"/>
    <property type="match status" value="1"/>
</dbReference>
<protein>
    <recommendedName>
        <fullName evidence="3">EF-hand domain-containing protein</fullName>
    </recommendedName>
</protein>
<accession>A0A9K3D1Q2</accession>